<proteinExistence type="predicted"/>
<organism evidence="3 4">
    <name type="scientific">Araneus ventricosus</name>
    <name type="common">Orbweaver spider</name>
    <name type="synonym">Epeira ventricosa</name>
    <dbReference type="NCBI Taxonomy" id="182803"/>
    <lineage>
        <taxon>Eukaryota</taxon>
        <taxon>Metazoa</taxon>
        <taxon>Ecdysozoa</taxon>
        <taxon>Arthropoda</taxon>
        <taxon>Chelicerata</taxon>
        <taxon>Arachnida</taxon>
        <taxon>Araneae</taxon>
        <taxon>Araneomorphae</taxon>
        <taxon>Entelegynae</taxon>
        <taxon>Araneoidea</taxon>
        <taxon>Araneidae</taxon>
        <taxon>Araneus</taxon>
    </lineage>
</organism>
<evidence type="ECO:0000313" key="3">
    <source>
        <dbReference type="EMBL" id="GBM98629.1"/>
    </source>
</evidence>
<reference evidence="3 4" key="1">
    <citation type="journal article" date="2019" name="Sci. Rep.">
        <title>Orb-weaving spider Araneus ventricosus genome elucidates the spidroin gene catalogue.</title>
        <authorList>
            <person name="Kono N."/>
            <person name="Nakamura H."/>
            <person name="Ohtoshi R."/>
            <person name="Moran D.A.P."/>
            <person name="Shinohara A."/>
            <person name="Yoshida Y."/>
            <person name="Fujiwara M."/>
            <person name="Mori M."/>
            <person name="Tomita M."/>
            <person name="Arakawa K."/>
        </authorList>
    </citation>
    <scope>NUCLEOTIDE SEQUENCE [LARGE SCALE GENOMIC DNA]</scope>
</reference>
<dbReference type="EMBL" id="BGPR01271024">
    <property type="protein sequence ID" value="GBM98453.1"/>
    <property type="molecule type" value="Genomic_DNA"/>
</dbReference>
<evidence type="ECO:0000313" key="2">
    <source>
        <dbReference type="EMBL" id="GBM98453.1"/>
    </source>
</evidence>
<gene>
    <name evidence="3" type="ORF">AVEN_120045_1</name>
    <name evidence="1" type="ORF">AVEN_192934_1</name>
    <name evidence="2" type="ORF">AVEN_196802_1</name>
</gene>
<keyword evidence="4" id="KW-1185">Reference proteome</keyword>
<evidence type="ECO:0000313" key="1">
    <source>
        <dbReference type="EMBL" id="GBM98443.1"/>
    </source>
</evidence>
<evidence type="ECO:0000313" key="4">
    <source>
        <dbReference type="Proteomes" id="UP000499080"/>
    </source>
</evidence>
<name>A0A4Y2K9J9_ARAVE</name>
<dbReference type="EMBL" id="BGPR01271093">
    <property type="protein sequence ID" value="GBM98629.1"/>
    <property type="molecule type" value="Genomic_DNA"/>
</dbReference>
<dbReference type="EMBL" id="BGPR01271021">
    <property type="protein sequence ID" value="GBM98443.1"/>
    <property type="molecule type" value="Genomic_DNA"/>
</dbReference>
<dbReference type="AlphaFoldDB" id="A0A4Y2K9J9"/>
<feature type="non-terminal residue" evidence="3">
    <location>
        <position position="1"/>
    </location>
</feature>
<accession>A0A4Y2K9J9</accession>
<comment type="caution">
    <text evidence="3">The sequence shown here is derived from an EMBL/GenBank/DDBJ whole genome shotgun (WGS) entry which is preliminary data.</text>
</comment>
<sequence>PSQGREKLPHGMVLFSALSLSQVLDIDEAGIDFIVRQ</sequence>
<protein>
    <submittedName>
        <fullName evidence="3">Uncharacterized protein</fullName>
    </submittedName>
</protein>
<dbReference type="Proteomes" id="UP000499080">
    <property type="component" value="Unassembled WGS sequence"/>
</dbReference>